<reference evidence="2 3" key="1">
    <citation type="submission" date="2024-05" db="EMBL/GenBank/DDBJ databases">
        <title>Genetic variation in Jamaican populations of the coffee berry borer (Hypothenemus hampei).</title>
        <authorList>
            <person name="Errbii M."/>
            <person name="Myrie A."/>
        </authorList>
    </citation>
    <scope>NUCLEOTIDE SEQUENCE [LARGE SCALE GENOMIC DNA]</scope>
    <source>
        <strain evidence="2">JA-Hopewell-2020-01-JO</strain>
        <tissue evidence="2">Whole body</tissue>
    </source>
</reference>
<name>A0ABD1EMT8_HYPHA</name>
<keyword evidence="3" id="KW-1185">Reference proteome</keyword>
<dbReference type="AlphaFoldDB" id="A0ABD1EMT8"/>
<feature type="transmembrane region" description="Helical" evidence="1">
    <location>
        <begin position="141"/>
        <end position="161"/>
    </location>
</feature>
<sequence>MSVNHSTEYSHAHHEVHEGDPTRTFKLTTFFISIPICLVAIVVDLLLIFFILKYRAFKTRGNYYIVNFCICNIVFLATEHVVHLAMDLFFGGQIQSEWYCTFIQLENYFLDMCIVFVAGYAVDEYIVMISSDYFLYMYKNGFKYIIGSIYLLHIVLAFIVSSVCFSSPRDIKFHISFIFVTIIYAICWAIVIKIKIECRKTKFKSNLYLMQAMSVTQFTLLFFLPLLFYYNVISIAERIITDDNLDVLRMLAFISEYLAYAATFALAYKLFKTNKFYRLAICKIFCKNNSNLDFSRLDILPEADIDKN</sequence>
<evidence type="ECO:0000313" key="2">
    <source>
        <dbReference type="EMBL" id="KAL1497791.1"/>
    </source>
</evidence>
<comment type="caution">
    <text evidence="2">The sequence shown here is derived from an EMBL/GenBank/DDBJ whole genome shotgun (WGS) entry which is preliminary data.</text>
</comment>
<dbReference type="EMBL" id="JBDJPC010000006">
    <property type="protein sequence ID" value="KAL1497791.1"/>
    <property type="molecule type" value="Genomic_DNA"/>
</dbReference>
<evidence type="ECO:0000313" key="3">
    <source>
        <dbReference type="Proteomes" id="UP001566132"/>
    </source>
</evidence>
<feature type="transmembrane region" description="Helical" evidence="1">
    <location>
        <begin position="30"/>
        <end position="52"/>
    </location>
</feature>
<feature type="transmembrane region" description="Helical" evidence="1">
    <location>
        <begin position="108"/>
        <end position="129"/>
    </location>
</feature>
<keyword evidence="1" id="KW-0472">Membrane</keyword>
<evidence type="ECO:0008006" key="4">
    <source>
        <dbReference type="Google" id="ProtNLM"/>
    </source>
</evidence>
<feature type="transmembrane region" description="Helical" evidence="1">
    <location>
        <begin position="64"/>
        <end position="86"/>
    </location>
</feature>
<feature type="transmembrane region" description="Helical" evidence="1">
    <location>
        <begin position="173"/>
        <end position="194"/>
    </location>
</feature>
<evidence type="ECO:0000256" key="1">
    <source>
        <dbReference type="SAM" id="Phobius"/>
    </source>
</evidence>
<feature type="transmembrane region" description="Helical" evidence="1">
    <location>
        <begin position="250"/>
        <end position="271"/>
    </location>
</feature>
<proteinExistence type="predicted"/>
<protein>
    <recommendedName>
        <fullName evidence="4">G-protein coupled receptors family 1 profile domain-containing protein</fullName>
    </recommendedName>
</protein>
<gene>
    <name evidence="2" type="ORF">ABEB36_008689</name>
</gene>
<organism evidence="2 3">
    <name type="scientific">Hypothenemus hampei</name>
    <name type="common">Coffee berry borer</name>
    <dbReference type="NCBI Taxonomy" id="57062"/>
    <lineage>
        <taxon>Eukaryota</taxon>
        <taxon>Metazoa</taxon>
        <taxon>Ecdysozoa</taxon>
        <taxon>Arthropoda</taxon>
        <taxon>Hexapoda</taxon>
        <taxon>Insecta</taxon>
        <taxon>Pterygota</taxon>
        <taxon>Neoptera</taxon>
        <taxon>Endopterygota</taxon>
        <taxon>Coleoptera</taxon>
        <taxon>Polyphaga</taxon>
        <taxon>Cucujiformia</taxon>
        <taxon>Curculionidae</taxon>
        <taxon>Scolytinae</taxon>
        <taxon>Hypothenemus</taxon>
    </lineage>
</organism>
<keyword evidence="1" id="KW-1133">Transmembrane helix</keyword>
<accession>A0ABD1EMT8</accession>
<dbReference type="SUPFAM" id="SSF81321">
    <property type="entry name" value="Family A G protein-coupled receptor-like"/>
    <property type="match status" value="1"/>
</dbReference>
<dbReference type="Gene3D" id="1.20.1070.10">
    <property type="entry name" value="Rhodopsin 7-helix transmembrane proteins"/>
    <property type="match status" value="1"/>
</dbReference>
<dbReference type="Proteomes" id="UP001566132">
    <property type="component" value="Unassembled WGS sequence"/>
</dbReference>
<feature type="transmembrane region" description="Helical" evidence="1">
    <location>
        <begin position="206"/>
        <end position="230"/>
    </location>
</feature>
<keyword evidence="1" id="KW-0812">Transmembrane</keyword>